<gene>
    <name evidence="1" type="ORF">C7B43_09705</name>
</gene>
<dbReference type="InterPro" id="IPR036736">
    <property type="entry name" value="ACP-like_sf"/>
</dbReference>
<name>A0A2T2X2H5_9FIRM</name>
<comment type="caution">
    <text evidence="1">The sequence shown here is derived from an EMBL/GenBank/DDBJ whole genome shotgun (WGS) entry which is preliminary data.</text>
</comment>
<accession>A0A2T2X2H5</accession>
<dbReference type="Proteomes" id="UP000242699">
    <property type="component" value="Unassembled WGS sequence"/>
</dbReference>
<sequence>MMPSQAQLAESLLETLRRMKPEQQSLSGCTLLRDLQLDSLDSLELFYLMERYIPEVRDNAFNVTIPRDCKVLETGVEATNLQDVFNKGTVNDLVKVIATFTMQQHHAS</sequence>
<proteinExistence type="predicted"/>
<dbReference type="EMBL" id="PXYT01000019">
    <property type="protein sequence ID" value="PSR28679.1"/>
    <property type="molecule type" value="Genomic_DNA"/>
</dbReference>
<evidence type="ECO:0000313" key="2">
    <source>
        <dbReference type="Proteomes" id="UP000242699"/>
    </source>
</evidence>
<reference evidence="1 2" key="1">
    <citation type="journal article" date="2014" name="BMC Genomics">
        <title>Comparison of environmental and isolate Sulfobacillus genomes reveals diverse carbon, sulfur, nitrogen, and hydrogen metabolisms.</title>
        <authorList>
            <person name="Justice N.B."/>
            <person name="Norman A."/>
            <person name="Brown C.T."/>
            <person name="Singh A."/>
            <person name="Thomas B.C."/>
            <person name="Banfield J.F."/>
        </authorList>
    </citation>
    <scope>NUCLEOTIDE SEQUENCE [LARGE SCALE GENOMIC DNA]</scope>
    <source>
        <strain evidence="1">AMDSBA1</strain>
    </source>
</reference>
<evidence type="ECO:0000313" key="1">
    <source>
        <dbReference type="EMBL" id="PSR28679.1"/>
    </source>
</evidence>
<dbReference type="Gene3D" id="1.10.1200.10">
    <property type="entry name" value="ACP-like"/>
    <property type="match status" value="1"/>
</dbReference>
<organism evidence="1 2">
    <name type="scientific">Sulfobacillus benefaciens</name>
    <dbReference type="NCBI Taxonomy" id="453960"/>
    <lineage>
        <taxon>Bacteria</taxon>
        <taxon>Bacillati</taxon>
        <taxon>Bacillota</taxon>
        <taxon>Clostridia</taxon>
        <taxon>Eubacteriales</taxon>
        <taxon>Clostridiales Family XVII. Incertae Sedis</taxon>
        <taxon>Sulfobacillus</taxon>
    </lineage>
</organism>
<protein>
    <recommendedName>
        <fullName evidence="3">Carrier domain-containing protein</fullName>
    </recommendedName>
</protein>
<evidence type="ECO:0008006" key="3">
    <source>
        <dbReference type="Google" id="ProtNLM"/>
    </source>
</evidence>
<dbReference type="AlphaFoldDB" id="A0A2T2X2H5"/>